<dbReference type="Proteomes" id="UP000265520">
    <property type="component" value="Unassembled WGS sequence"/>
</dbReference>
<protein>
    <submittedName>
        <fullName evidence="2">RNA-directed DNA polymerase (Reverse transcriptase)</fullName>
    </submittedName>
</protein>
<keyword evidence="2" id="KW-0548">Nucleotidyltransferase</keyword>
<dbReference type="GO" id="GO:0003676">
    <property type="term" value="F:nucleic acid binding"/>
    <property type="evidence" value="ECO:0007669"/>
    <property type="project" value="InterPro"/>
</dbReference>
<dbReference type="InterPro" id="IPR036397">
    <property type="entry name" value="RNaseH_sf"/>
</dbReference>
<accession>A0A392RK86</accession>
<name>A0A392RK86_9FABA</name>
<evidence type="ECO:0000313" key="3">
    <source>
        <dbReference type="Proteomes" id="UP000265520"/>
    </source>
</evidence>
<keyword evidence="3" id="KW-1185">Reference proteome</keyword>
<feature type="domain" description="RNase H type-1" evidence="1">
    <location>
        <begin position="56"/>
        <end position="111"/>
    </location>
</feature>
<sequence length="111" mass="11693">SVSSFSGVGSVSGTVYTASAIDLVLQKLQIAPRQVRPAASISVIWKALTAPWLKVNTDGSVRDNMSVCGAIFRDSSGGFFGGFSCRLDVSSVLHKELLAIIIAIEQAHQQG</sequence>
<dbReference type="InterPro" id="IPR052929">
    <property type="entry name" value="RNase_H-like_EbsB-rel"/>
</dbReference>
<dbReference type="Gene3D" id="3.30.420.10">
    <property type="entry name" value="Ribonuclease H-like superfamily/Ribonuclease H"/>
    <property type="match status" value="1"/>
</dbReference>
<dbReference type="Pfam" id="PF13456">
    <property type="entry name" value="RVT_3"/>
    <property type="match status" value="1"/>
</dbReference>
<proteinExistence type="predicted"/>
<dbReference type="GO" id="GO:0003964">
    <property type="term" value="F:RNA-directed DNA polymerase activity"/>
    <property type="evidence" value="ECO:0007669"/>
    <property type="project" value="UniProtKB-KW"/>
</dbReference>
<evidence type="ECO:0000259" key="1">
    <source>
        <dbReference type="Pfam" id="PF13456"/>
    </source>
</evidence>
<keyword evidence="2" id="KW-0695">RNA-directed DNA polymerase</keyword>
<dbReference type="InterPro" id="IPR002156">
    <property type="entry name" value="RNaseH_domain"/>
</dbReference>
<dbReference type="GO" id="GO:0004523">
    <property type="term" value="F:RNA-DNA hybrid ribonuclease activity"/>
    <property type="evidence" value="ECO:0007669"/>
    <property type="project" value="InterPro"/>
</dbReference>
<keyword evidence="2" id="KW-0808">Transferase</keyword>
<dbReference type="EMBL" id="LXQA010231396">
    <property type="protein sequence ID" value="MCI36190.1"/>
    <property type="molecule type" value="Genomic_DNA"/>
</dbReference>
<feature type="non-terminal residue" evidence="2">
    <location>
        <position position="1"/>
    </location>
</feature>
<comment type="caution">
    <text evidence="2">The sequence shown here is derived from an EMBL/GenBank/DDBJ whole genome shotgun (WGS) entry which is preliminary data.</text>
</comment>
<dbReference type="SUPFAM" id="SSF53098">
    <property type="entry name" value="Ribonuclease H-like"/>
    <property type="match status" value="1"/>
</dbReference>
<dbReference type="PANTHER" id="PTHR47074:SF42">
    <property type="entry name" value="RNASE H TYPE-1 DOMAIN-CONTAINING PROTEIN"/>
    <property type="match status" value="1"/>
</dbReference>
<dbReference type="InterPro" id="IPR012337">
    <property type="entry name" value="RNaseH-like_sf"/>
</dbReference>
<dbReference type="AlphaFoldDB" id="A0A392RK86"/>
<organism evidence="2 3">
    <name type="scientific">Trifolium medium</name>
    <dbReference type="NCBI Taxonomy" id="97028"/>
    <lineage>
        <taxon>Eukaryota</taxon>
        <taxon>Viridiplantae</taxon>
        <taxon>Streptophyta</taxon>
        <taxon>Embryophyta</taxon>
        <taxon>Tracheophyta</taxon>
        <taxon>Spermatophyta</taxon>
        <taxon>Magnoliopsida</taxon>
        <taxon>eudicotyledons</taxon>
        <taxon>Gunneridae</taxon>
        <taxon>Pentapetalae</taxon>
        <taxon>rosids</taxon>
        <taxon>fabids</taxon>
        <taxon>Fabales</taxon>
        <taxon>Fabaceae</taxon>
        <taxon>Papilionoideae</taxon>
        <taxon>50 kb inversion clade</taxon>
        <taxon>NPAAA clade</taxon>
        <taxon>Hologalegina</taxon>
        <taxon>IRL clade</taxon>
        <taxon>Trifolieae</taxon>
        <taxon>Trifolium</taxon>
    </lineage>
</organism>
<reference evidence="2 3" key="1">
    <citation type="journal article" date="2018" name="Front. Plant Sci.">
        <title>Red Clover (Trifolium pratense) and Zigzag Clover (T. medium) - A Picture of Genomic Similarities and Differences.</title>
        <authorList>
            <person name="Dluhosova J."/>
            <person name="Istvanek J."/>
            <person name="Nedelnik J."/>
            <person name="Repkova J."/>
        </authorList>
    </citation>
    <scope>NUCLEOTIDE SEQUENCE [LARGE SCALE GENOMIC DNA]</scope>
    <source>
        <strain evidence="3">cv. 10/8</strain>
        <tissue evidence="2">Leaf</tissue>
    </source>
</reference>
<dbReference type="PANTHER" id="PTHR47074">
    <property type="entry name" value="BNAC02G40300D PROTEIN"/>
    <property type="match status" value="1"/>
</dbReference>
<evidence type="ECO:0000313" key="2">
    <source>
        <dbReference type="EMBL" id="MCI36190.1"/>
    </source>
</evidence>